<dbReference type="Gene3D" id="3.10.450.50">
    <property type="match status" value="1"/>
</dbReference>
<dbReference type="InterPro" id="IPR027843">
    <property type="entry name" value="DUF4440"/>
</dbReference>
<dbReference type="EMBL" id="JBEWZF010000001">
    <property type="protein sequence ID" value="MFL0297364.1"/>
    <property type="molecule type" value="Genomic_DNA"/>
</dbReference>
<name>A0ABW8TXM0_9BACT</name>
<feature type="chain" id="PRO_5045184459" evidence="1">
    <location>
        <begin position="19"/>
        <end position="145"/>
    </location>
</feature>
<feature type="domain" description="DUF4440" evidence="2">
    <location>
        <begin position="25"/>
        <end position="131"/>
    </location>
</feature>
<keyword evidence="1" id="KW-0732">Signal</keyword>
<evidence type="ECO:0000313" key="3">
    <source>
        <dbReference type="EMBL" id="MFL0297364.1"/>
    </source>
</evidence>
<gene>
    <name evidence="3" type="ORF">AAE961_00610</name>
</gene>
<proteinExistence type="predicted"/>
<sequence>MKKLLILGCVLASFAGFAQNEESLKEAELNRFKVMVAKDIPGLQAVLHNDLVYFHSSGVQDNKESYIASIASGKSSYLSITPEELQHRVYGKTGINTGILAIQQKAADGTPTILRLRFTDVFVYSDKRWQMVSWQSTKLVPAQKP</sequence>
<comment type="caution">
    <text evidence="3">The sequence shown here is derived from an EMBL/GenBank/DDBJ whole genome shotgun (WGS) entry which is preliminary data.</text>
</comment>
<evidence type="ECO:0000259" key="2">
    <source>
        <dbReference type="Pfam" id="PF14534"/>
    </source>
</evidence>
<dbReference type="InterPro" id="IPR032710">
    <property type="entry name" value="NTF2-like_dom_sf"/>
</dbReference>
<feature type="signal peptide" evidence="1">
    <location>
        <begin position="1"/>
        <end position="18"/>
    </location>
</feature>
<evidence type="ECO:0000313" key="4">
    <source>
        <dbReference type="Proteomes" id="UP001623553"/>
    </source>
</evidence>
<dbReference type="Pfam" id="PF14534">
    <property type="entry name" value="DUF4440"/>
    <property type="match status" value="1"/>
</dbReference>
<accession>A0ABW8TXM0</accession>
<dbReference type="Proteomes" id="UP001623553">
    <property type="component" value="Unassembled WGS sequence"/>
</dbReference>
<dbReference type="RefSeq" id="WP_406799382.1">
    <property type="nucleotide sequence ID" value="NZ_JBEWZF010000001.1"/>
</dbReference>
<organism evidence="3 4">
    <name type="scientific">Aquirufa novilacunae</name>
    <dbReference type="NCBI Taxonomy" id="3139305"/>
    <lineage>
        <taxon>Bacteria</taxon>
        <taxon>Pseudomonadati</taxon>
        <taxon>Bacteroidota</taxon>
        <taxon>Cytophagia</taxon>
        <taxon>Cytophagales</taxon>
        <taxon>Flectobacillaceae</taxon>
        <taxon>Aquirufa</taxon>
    </lineage>
</organism>
<reference evidence="3 4" key="1">
    <citation type="submission" date="2024-07" db="EMBL/GenBank/DDBJ databases">
        <authorList>
            <person name="Pitt A."/>
            <person name="Hahn M.W."/>
        </authorList>
    </citation>
    <scope>NUCLEOTIDE SEQUENCE [LARGE SCALE GENOMIC DNA]</scope>
    <source>
        <strain evidence="3 4">2-BAHN-186B</strain>
    </source>
</reference>
<keyword evidence="4" id="KW-1185">Reference proteome</keyword>
<evidence type="ECO:0000256" key="1">
    <source>
        <dbReference type="SAM" id="SignalP"/>
    </source>
</evidence>
<protein>
    <submittedName>
        <fullName evidence="3">Nuclear transport factor 2 family protein</fullName>
    </submittedName>
</protein>
<dbReference type="SUPFAM" id="SSF54427">
    <property type="entry name" value="NTF2-like"/>
    <property type="match status" value="1"/>
</dbReference>